<evidence type="ECO:0000313" key="3">
    <source>
        <dbReference type="Proteomes" id="UP000184997"/>
    </source>
</evidence>
<dbReference type="InterPro" id="IPR021333">
    <property type="entry name" value="DUF2946"/>
</dbReference>
<keyword evidence="1" id="KW-1133">Transmembrane helix</keyword>
<sequence>MLRQRRFLQVMHRLALMGALLMAIAPVVSRWVQSDTDPLRQLTALCTSRGMQQLELGAVMASAHAAHAMAMDMAMPGMEHGNAGAMPMDHHDRMACDYCMLAASLLPFVLVLLVLPLLLHAAMHLPVAQSVPRARSAWPAHGARGPPGALPA</sequence>
<name>A0A1M4L7U7_9XANT</name>
<keyword evidence="1" id="KW-0812">Transmembrane</keyword>
<evidence type="ECO:0008006" key="4">
    <source>
        <dbReference type="Google" id="ProtNLM"/>
    </source>
</evidence>
<proteinExistence type="predicted"/>
<protein>
    <recommendedName>
        <fullName evidence="4">DUF2946 domain-containing protein</fullName>
    </recommendedName>
</protein>
<evidence type="ECO:0000313" key="2">
    <source>
        <dbReference type="EMBL" id="SBV89185.1"/>
    </source>
</evidence>
<keyword evidence="1" id="KW-0472">Membrane</keyword>
<dbReference type="Proteomes" id="UP000184997">
    <property type="component" value="Unassembled WGS sequence"/>
</dbReference>
<dbReference type="Pfam" id="PF11162">
    <property type="entry name" value="DUF2946"/>
    <property type="match status" value="1"/>
</dbReference>
<dbReference type="RefSeq" id="WP_009589382.1">
    <property type="nucleotide sequence ID" value="NZ_CP076252.1"/>
</dbReference>
<dbReference type="EMBL" id="FLUK01000253">
    <property type="protein sequence ID" value="SBV89185.1"/>
    <property type="molecule type" value="Genomic_DNA"/>
</dbReference>
<feature type="transmembrane region" description="Helical" evidence="1">
    <location>
        <begin position="95"/>
        <end position="119"/>
    </location>
</feature>
<gene>
    <name evidence="2" type="ORF">XTGNCPPB3709_3142</name>
</gene>
<organism evidence="2 3">
    <name type="scientific">Xanthomonas graminis pv. graminis</name>
    <dbReference type="NCBI Taxonomy" id="134874"/>
    <lineage>
        <taxon>Bacteria</taxon>
        <taxon>Pseudomonadati</taxon>
        <taxon>Pseudomonadota</taxon>
        <taxon>Gammaproteobacteria</taxon>
        <taxon>Lysobacterales</taxon>
        <taxon>Lysobacteraceae</taxon>
        <taxon>Xanthomonas</taxon>
        <taxon>Xanthomonas translucens group</taxon>
        <taxon>Xanthomonas graminis</taxon>
    </lineage>
</organism>
<evidence type="ECO:0000256" key="1">
    <source>
        <dbReference type="SAM" id="Phobius"/>
    </source>
</evidence>
<dbReference type="AlphaFoldDB" id="A0A1M4L7U7"/>
<reference evidence="3" key="1">
    <citation type="submission" date="2016-07" db="EMBL/GenBank/DDBJ databases">
        <authorList>
            <person name="Florea S."/>
            <person name="Webb J.S."/>
            <person name="Jaromczyk J."/>
            <person name="Schardl C.L."/>
        </authorList>
    </citation>
    <scope>NUCLEOTIDE SEQUENCE [LARGE SCALE GENOMIC DNA]</scope>
</reference>
<accession>A0A1M4L7U7</accession>